<dbReference type="InterPro" id="IPR003594">
    <property type="entry name" value="HATPase_dom"/>
</dbReference>
<proteinExistence type="predicted"/>
<evidence type="ECO:0000313" key="4">
    <source>
        <dbReference type="Proteomes" id="UP001167160"/>
    </source>
</evidence>
<comment type="caution">
    <text evidence="3">The sequence shown here is derived from an EMBL/GenBank/DDBJ whole genome shotgun (WGS) entry which is preliminary data.</text>
</comment>
<keyword evidence="1" id="KW-0723">Serine/threonine-protein kinase</keyword>
<name>A0ABT0X5F3_9ACTN</name>
<dbReference type="CDD" id="cd16936">
    <property type="entry name" value="HATPase_RsbW-like"/>
    <property type="match status" value="1"/>
</dbReference>
<dbReference type="GO" id="GO:0005524">
    <property type="term" value="F:ATP binding"/>
    <property type="evidence" value="ECO:0007669"/>
    <property type="project" value="UniProtKB-KW"/>
</dbReference>
<dbReference type="Pfam" id="PF13581">
    <property type="entry name" value="HATPase_c_2"/>
    <property type="match status" value="1"/>
</dbReference>
<sequence length="129" mass="13863">MLRSADMTAVADVRRALRELLTSRSWGGSGGCDTAELLTSEIVTNALVHTNRGAEVTATLLDGFTASASDLLRVEVRDFVARPPRMRVTDCNGTHGRGLMLVQTLADEWGVRSQGAGKVVWFELYGGPA</sequence>
<reference evidence="3" key="1">
    <citation type="journal article" date="2023" name="Int. J. Syst. Evol. Microbiol.">
        <title>Streptomyces meridianus sp. nov. isolated from brackish water of the Tagus estuary in Alcochete, Portugal.</title>
        <authorList>
            <person name="Santos J.D.N."/>
            <person name="Klimek D."/>
            <person name="Calusinska M."/>
            <person name="Lobo Da Cunha A."/>
            <person name="Catita J."/>
            <person name="Goncalves H."/>
            <person name="Gonzalez I."/>
            <person name="Reyes F."/>
            <person name="Lage O.M."/>
        </authorList>
    </citation>
    <scope>NUCLEOTIDE SEQUENCE</scope>
    <source>
        <strain evidence="3">MTZ3.1</strain>
    </source>
</reference>
<keyword evidence="3" id="KW-0547">Nucleotide-binding</keyword>
<dbReference type="PANTHER" id="PTHR35526:SF3">
    <property type="entry name" value="ANTI-SIGMA-F FACTOR RSBW"/>
    <property type="match status" value="1"/>
</dbReference>
<dbReference type="SUPFAM" id="SSF55874">
    <property type="entry name" value="ATPase domain of HSP90 chaperone/DNA topoisomerase II/histidine kinase"/>
    <property type="match status" value="1"/>
</dbReference>
<dbReference type="EMBL" id="JAMQGM010000014">
    <property type="protein sequence ID" value="MCM2576887.1"/>
    <property type="molecule type" value="Genomic_DNA"/>
</dbReference>
<keyword evidence="4" id="KW-1185">Reference proteome</keyword>
<evidence type="ECO:0000313" key="3">
    <source>
        <dbReference type="EMBL" id="MCM2576887.1"/>
    </source>
</evidence>
<dbReference type="InterPro" id="IPR050267">
    <property type="entry name" value="Anti-sigma-factor_SerPK"/>
</dbReference>
<evidence type="ECO:0000259" key="2">
    <source>
        <dbReference type="Pfam" id="PF13581"/>
    </source>
</evidence>
<keyword evidence="1" id="KW-0808">Transferase</keyword>
<protein>
    <submittedName>
        <fullName evidence="3">ATP-binding protein</fullName>
    </submittedName>
</protein>
<keyword evidence="1" id="KW-0418">Kinase</keyword>
<organism evidence="3 4">
    <name type="scientific">Streptomyces meridianus</name>
    <dbReference type="NCBI Taxonomy" id="2938945"/>
    <lineage>
        <taxon>Bacteria</taxon>
        <taxon>Bacillati</taxon>
        <taxon>Actinomycetota</taxon>
        <taxon>Actinomycetes</taxon>
        <taxon>Kitasatosporales</taxon>
        <taxon>Streptomycetaceae</taxon>
        <taxon>Streptomyces</taxon>
    </lineage>
</organism>
<dbReference type="InterPro" id="IPR036890">
    <property type="entry name" value="HATPase_C_sf"/>
</dbReference>
<dbReference type="PANTHER" id="PTHR35526">
    <property type="entry name" value="ANTI-SIGMA-F FACTOR RSBW-RELATED"/>
    <property type="match status" value="1"/>
</dbReference>
<dbReference type="RefSeq" id="WP_251410694.1">
    <property type="nucleotide sequence ID" value="NZ_JAMQGM010000014.1"/>
</dbReference>
<dbReference type="Gene3D" id="3.30.565.10">
    <property type="entry name" value="Histidine kinase-like ATPase, C-terminal domain"/>
    <property type="match status" value="1"/>
</dbReference>
<keyword evidence="3" id="KW-0067">ATP-binding</keyword>
<gene>
    <name evidence="3" type="ORF">M1E25_05870</name>
</gene>
<evidence type="ECO:0000256" key="1">
    <source>
        <dbReference type="ARBA" id="ARBA00022527"/>
    </source>
</evidence>
<dbReference type="Proteomes" id="UP001167160">
    <property type="component" value="Unassembled WGS sequence"/>
</dbReference>
<feature type="domain" description="Histidine kinase/HSP90-like ATPase" evidence="2">
    <location>
        <begin position="4"/>
        <end position="122"/>
    </location>
</feature>
<accession>A0ABT0X5F3</accession>